<evidence type="ECO:0000256" key="1">
    <source>
        <dbReference type="ARBA" id="ARBA00004651"/>
    </source>
</evidence>
<keyword evidence="9 11" id="KW-0472">Membrane</keyword>
<evidence type="ECO:0000313" key="12">
    <source>
        <dbReference type="EMBL" id="MBO1108550.1"/>
    </source>
</evidence>
<dbReference type="GO" id="GO:0015293">
    <property type="term" value="F:symporter activity"/>
    <property type="evidence" value="ECO:0007669"/>
    <property type="project" value="UniProtKB-KW"/>
</dbReference>
<comment type="catalytic activity">
    <reaction evidence="10">
        <text>phosphate(in) + H(+)(in) = phosphate(out) + H(+)(out)</text>
        <dbReference type="Rhea" id="RHEA:29939"/>
        <dbReference type="ChEBI" id="CHEBI:15378"/>
        <dbReference type="ChEBI" id="CHEBI:43474"/>
    </reaction>
</comment>
<keyword evidence="3 11" id="KW-0813">Transport</keyword>
<feature type="transmembrane region" description="Helical" evidence="11">
    <location>
        <begin position="50"/>
        <end position="74"/>
    </location>
</feature>
<evidence type="ECO:0000256" key="2">
    <source>
        <dbReference type="ARBA" id="ARBA00005342"/>
    </source>
</evidence>
<feature type="transmembrane region" description="Helical" evidence="11">
    <location>
        <begin position="12"/>
        <end position="29"/>
    </location>
</feature>
<sequence>MFDIFTGLDAHIAILLGLALLFVLAYEFINGFHDTANAVATVIYTKAMPAQLAVVLSGIFNFFGVLLGGLSVAYAIVHLLPIDLLVNISSTHGLIMVFSMLFTAIVWNFGTWYLGLPASSSHTLIGSILGVGVANALMTHTSISDGVNLKKAVDVMLSLIVSPVVGLLLAGTVFLLLKRLFPTSHMHLNPEERQLLDGKKHPPFWARTVLILSSFGVSFAHGSNDGQKGIGLLMLVLIGIAPAKFVVDMNASQYQIAKTADAAQHIAAIYERNPTVLDAFIASHPKAQDNAIPQGKFHCDVANTRQSLDGLSSLLNGVSDYAQLDTDQRRMARRLILCIDDTAKKVAAAPGMSKADAASLTTFRHDLNSTTEYAPTWVIVAVAMALGLGTLVGWRRIVVTVGEKIGERGMGYSQGMAAQITAASAIGIASVTGMPVSTTHVLSSAVAGSMLANKNRLQSGTVKSILMAWIFTLPATMLLSCTLFWVASYILL</sequence>
<dbReference type="PANTHER" id="PTHR11101:SF65">
    <property type="entry name" value="LOW-AFFINITY INORGANIC PHOSPHATE TRANSPORTER PITA-RELATED"/>
    <property type="match status" value="1"/>
</dbReference>
<dbReference type="InterPro" id="IPR001204">
    <property type="entry name" value="Phos_transporter"/>
</dbReference>
<keyword evidence="6 11" id="KW-0812">Transmembrane</keyword>
<comment type="subcellular location">
    <subcellularLocation>
        <location evidence="1">Cell membrane</location>
        <topology evidence="1">Multi-pass membrane protein</topology>
    </subcellularLocation>
    <subcellularLocation>
        <location evidence="11">Membrane</location>
        <topology evidence="11">Multi-pass membrane protein</topology>
    </subcellularLocation>
</comment>
<feature type="transmembrane region" description="Helical" evidence="11">
    <location>
        <begin position="373"/>
        <end position="394"/>
    </location>
</feature>
<accession>A0A2P1VU77</accession>
<name>A0A2P1VU77_PLESH</name>
<evidence type="ECO:0000256" key="6">
    <source>
        <dbReference type="ARBA" id="ARBA00022692"/>
    </source>
</evidence>
<gene>
    <name evidence="12" type="ORF">J2R62_09975</name>
</gene>
<protein>
    <recommendedName>
        <fullName evidence="11">Phosphate transporter</fullName>
    </recommendedName>
</protein>
<reference evidence="12" key="1">
    <citation type="submission" date="2021-03" db="EMBL/GenBank/DDBJ databases">
        <title>Plesiomonas shigelloides zfcc0051, isolated from zebrafish feces.</title>
        <authorList>
            <person name="Vanderhoek Z."/>
            <person name="Gaulke C."/>
        </authorList>
    </citation>
    <scope>NUCLEOTIDE SEQUENCE</scope>
    <source>
        <strain evidence="12">Zfcc0051</strain>
    </source>
</reference>
<dbReference type="EMBL" id="JAFNAA010000009">
    <property type="protein sequence ID" value="MBO1108550.1"/>
    <property type="molecule type" value="Genomic_DNA"/>
</dbReference>
<evidence type="ECO:0000256" key="3">
    <source>
        <dbReference type="ARBA" id="ARBA00022448"/>
    </source>
</evidence>
<evidence type="ECO:0000256" key="11">
    <source>
        <dbReference type="RuleBase" id="RU363058"/>
    </source>
</evidence>
<keyword evidence="4" id="KW-1003">Cell membrane</keyword>
<feature type="transmembrane region" description="Helical" evidence="11">
    <location>
        <begin position="204"/>
        <end position="223"/>
    </location>
</feature>
<dbReference type="AlphaFoldDB" id="A0A2P1VU77"/>
<keyword evidence="7" id="KW-0769">Symport</keyword>
<keyword evidence="5 11" id="KW-0592">Phosphate transport</keyword>
<dbReference type="Proteomes" id="UP000664658">
    <property type="component" value="Unassembled WGS sequence"/>
</dbReference>
<comment type="similarity">
    <text evidence="2">Belongs to the inorganic phosphate transporter (PiT) (TC 2.A.20) family. Pit subfamily.</text>
</comment>
<evidence type="ECO:0000256" key="10">
    <source>
        <dbReference type="ARBA" id="ARBA00047348"/>
    </source>
</evidence>
<comment type="caution">
    <text evidence="12">The sequence shown here is derived from an EMBL/GenBank/DDBJ whole genome shotgun (WGS) entry which is preliminary data.</text>
</comment>
<dbReference type="Pfam" id="PF01384">
    <property type="entry name" value="PHO4"/>
    <property type="match status" value="1"/>
</dbReference>
<organism evidence="12 13">
    <name type="scientific">Plesiomonas shigelloides</name>
    <name type="common">Aeromonas shigelloides</name>
    <dbReference type="NCBI Taxonomy" id="703"/>
    <lineage>
        <taxon>Bacteria</taxon>
        <taxon>Pseudomonadati</taxon>
        <taxon>Pseudomonadota</taxon>
        <taxon>Gammaproteobacteria</taxon>
        <taxon>Enterobacterales</taxon>
        <taxon>Enterobacteriaceae</taxon>
        <taxon>Plesiomonas</taxon>
    </lineage>
</organism>
<feature type="transmembrane region" description="Helical" evidence="11">
    <location>
        <begin position="466"/>
        <end position="491"/>
    </location>
</feature>
<dbReference type="RefSeq" id="WP_010864963.1">
    <property type="nucleotide sequence ID" value="NZ_CP027852.1"/>
</dbReference>
<proteinExistence type="inferred from homology"/>
<evidence type="ECO:0000256" key="4">
    <source>
        <dbReference type="ARBA" id="ARBA00022475"/>
    </source>
</evidence>
<feature type="transmembrane region" description="Helical" evidence="11">
    <location>
        <begin position="94"/>
        <end position="116"/>
    </location>
</feature>
<evidence type="ECO:0000256" key="7">
    <source>
        <dbReference type="ARBA" id="ARBA00022847"/>
    </source>
</evidence>
<evidence type="ECO:0000256" key="8">
    <source>
        <dbReference type="ARBA" id="ARBA00022989"/>
    </source>
</evidence>
<dbReference type="GO" id="GO:0005886">
    <property type="term" value="C:plasma membrane"/>
    <property type="evidence" value="ECO:0007669"/>
    <property type="project" value="UniProtKB-SubCell"/>
</dbReference>
<evidence type="ECO:0000313" key="13">
    <source>
        <dbReference type="Proteomes" id="UP000664658"/>
    </source>
</evidence>
<keyword evidence="8 11" id="KW-1133">Transmembrane helix</keyword>
<dbReference type="GO" id="GO:0035435">
    <property type="term" value="P:phosphate ion transmembrane transport"/>
    <property type="evidence" value="ECO:0007669"/>
    <property type="project" value="TreeGrafter"/>
</dbReference>
<feature type="transmembrane region" description="Helical" evidence="11">
    <location>
        <begin position="123"/>
        <end position="143"/>
    </location>
</feature>
<evidence type="ECO:0000256" key="5">
    <source>
        <dbReference type="ARBA" id="ARBA00022592"/>
    </source>
</evidence>
<dbReference type="PANTHER" id="PTHR11101">
    <property type="entry name" value="PHOSPHATE TRANSPORTER"/>
    <property type="match status" value="1"/>
</dbReference>
<evidence type="ECO:0000256" key="9">
    <source>
        <dbReference type="ARBA" id="ARBA00023136"/>
    </source>
</evidence>
<feature type="transmembrane region" description="Helical" evidence="11">
    <location>
        <begin position="229"/>
        <end position="247"/>
    </location>
</feature>
<feature type="transmembrane region" description="Helical" evidence="11">
    <location>
        <begin position="155"/>
        <end position="177"/>
    </location>
</feature>
<dbReference type="GO" id="GO:0005315">
    <property type="term" value="F:phosphate transmembrane transporter activity"/>
    <property type="evidence" value="ECO:0007669"/>
    <property type="project" value="InterPro"/>
</dbReference>